<reference evidence="2" key="1">
    <citation type="submission" date="2020-03" db="EMBL/GenBank/DDBJ databases">
        <title>The deep terrestrial virosphere.</title>
        <authorList>
            <person name="Holmfeldt K."/>
            <person name="Nilsson E."/>
            <person name="Simone D."/>
            <person name="Lopez-Fernandez M."/>
            <person name="Wu X."/>
            <person name="de Brujin I."/>
            <person name="Lundin D."/>
            <person name="Andersson A."/>
            <person name="Bertilsson S."/>
            <person name="Dopson M."/>
        </authorList>
    </citation>
    <scope>NUCLEOTIDE SEQUENCE</scope>
    <source>
        <strain evidence="3">MM415A00402</strain>
        <strain evidence="2">MM415B00534</strain>
    </source>
</reference>
<evidence type="ECO:0000313" key="3">
    <source>
        <dbReference type="EMBL" id="QJA82484.1"/>
    </source>
</evidence>
<dbReference type="EMBL" id="MT142488">
    <property type="protein sequence ID" value="QJA82484.1"/>
    <property type="molecule type" value="Genomic_DNA"/>
</dbReference>
<proteinExistence type="predicted"/>
<feature type="region of interest" description="Disordered" evidence="1">
    <location>
        <begin position="100"/>
        <end position="136"/>
    </location>
</feature>
<gene>
    <name evidence="3" type="ORF">MM415A00402_0037</name>
    <name evidence="2" type="ORF">MM415B00534_0037</name>
</gene>
<organism evidence="2">
    <name type="scientific">viral metagenome</name>
    <dbReference type="NCBI Taxonomy" id="1070528"/>
    <lineage>
        <taxon>unclassified sequences</taxon>
        <taxon>metagenomes</taxon>
        <taxon>organismal metagenomes</taxon>
    </lineage>
</organism>
<evidence type="ECO:0000313" key="2">
    <source>
        <dbReference type="EMBL" id="QJA64178.1"/>
    </source>
</evidence>
<dbReference type="EMBL" id="MT141514">
    <property type="protein sequence ID" value="QJA64178.1"/>
    <property type="molecule type" value="Genomic_DNA"/>
</dbReference>
<evidence type="ECO:0000256" key="1">
    <source>
        <dbReference type="SAM" id="MobiDB-lite"/>
    </source>
</evidence>
<protein>
    <submittedName>
        <fullName evidence="2">Uncharacterized protein</fullName>
    </submittedName>
</protein>
<dbReference type="AlphaFoldDB" id="A0A6M3J3U8"/>
<sequence>MLPDALALLPGLEVRTCRYNHDAAEALIDGDRLVMRCRECDQEVSVPWRMAPNCHSEAMARRVLARHLRELVRLWNLWALRPVGYWVGRGTLAEAAGVAPLPPLRPMPGLRVSLKTSGAERPAEAPPEPPRELPGL</sequence>
<accession>A0A6M3J3U8</accession>
<name>A0A6M3J3U8_9ZZZZ</name>